<evidence type="ECO:0000256" key="1">
    <source>
        <dbReference type="SAM" id="Phobius"/>
    </source>
</evidence>
<feature type="transmembrane region" description="Helical" evidence="1">
    <location>
        <begin position="50"/>
        <end position="67"/>
    </location>
</feature>
<keyword evidence="1" id="KW-0472">Membrane</keyword>
<organism evidence="2 3">
    <name type="scientific">Lentisphaera araneosa HTCC2155</name>
    <dbReference type="NCBI Taxonomy" id="313628"/>
    <lineage>
        <taxon>Bacteria</taxon>
        <taxon>Pseudomonadati</taxon>
        <taxon>Lentisphaerota</taxon>
        <taxon>Lentisphaeria</taxon>
        <taxon>Lentisphaerales</taxon>
        <taxon>Lentisphaeraceae</taxon>
        <taxon>Lentisphaera</taxon>
    </lineage>
</organism>
<dbReference type="EMBL" id="ABCK01000003">
    <property type="protein sequence ID" value="EDM29113.1"/>
    <property type="molecule type" value="Genomic_DNA"/>
</dbReference>
<name>A6DHN0_9BACT</name>
<feature type="transmembrane region" description="Helical" evidence="1">
    <location>
        <begin position="134"/>
        <end position="153"/>
    </location>
</feature>
<reference evidence="2 3" key="1">
    <citation type="journal article" date="2010" name="J. Bacteriol.">
        <title>Genome sequence of Lentisphaera araneosa HTCC2155T, the type species of the order Lentisphaerales in the phylum Lentisphaerae.</title>
        <authorList>
            <person name="Thrash J.C."/>
            <person name="Cho J.C."/>
            <person name="Vergin K.L."/>
            <person name="Morris R.M."/>
            <person name="Giovannoni S.J."/>
        </authorList>
    </citation>
    <scope>NUCLEOTIDE SEQUENCE [LARGE SCALE GENOMIC DNA]</scope>
    <source>
        <strain evidence="2 3">HTCC2155</strain>
    </source>
</reference>
<dbReference type="Proteomes" id="UP000004947">
    <property type="component" value="Unassembled WGS sequence"/>
</dbReference>
<dbReference type="STRING" id="313628.LNTAR_14892"/>
<keyword evidence="1" id="KW-0812">Transmembrane</keyword>
<evidence type="ECO:0000313" key="2">
    <source>
        <dbReference type="EMBL" id="EDM29113.1"/>
    </source>
</evidence>
<accession>A6DHN0</accession>
<protein>
    <submittedName>
        <fullName evidence="2">Uncharacterized protein</fullName>
    </submittedName>
</protein>
<keyword evidence="3" id="KW-1185">Reference proteome</keyword>
<dbReference type="RefSeq" id="WP_007277415.1">
    <property type="nucleotide sequence ID" value="NZ_ABCK01000003.1"/>
</dbReference>
<dbReference type="AlphaFoldDB" id="A6DHN0"/>
<evidence type="ECO:0000313" key="3">
    <source>
        <dbReference type="Proteomes" id="UP000004947"/>
    </source>
</evidence>
<proteinExistence type="predicted"/>
<keyword evidence="1" id="KW-1133">Transmembrane helix</keyword>
<comment type="caution">
    <text evidence="2">The sequence shown here is derived from an EMBL/GenBank/DDBJ whole genome shotgun (WGS) entry which is preliminary data.</text>
</comment>
<sequence length="237" mass="27476">MKFACKHCGVEHEVRPSAIDQQMNCNSCGRLNIIPAHSAKVEVKSRTKTLVYFEPGLLFTSLIIFGHGIHPTLSLSLTMLCTAMLLFLMRNPVNSLPFFAQYTALQLRKFSSDQYLIPIWLLMLLSKIPDTEFFFYLFAAIAILYAGISSIALHYNIDHTIGTTECKPMPKLREILLPFYRRELINVSEEKEEVVLPQSHTQLKIKNKRMKKMDVQIQVDKRFNEWLEDEVERFTDM</sequence>
<gene>
    <name evidence="2" type="ORF">LNTAR_14892</name>
</gene>